<name>A0A2H1WKU9_SPOFR</name>
<gene>
    <name evidence="1" type="ORF">SFRICE_023945</name>
</gene>
<organism evidence="1">
    <name type="scientific">Spodoptera frugiperda</name>
    <name type="common">Fall armyworm</name>
    <dbReference type="NCBI Taxonomy" id="7108"/>
    <lineage>
        <taxon>Eukaryota</taxon>
        <taxon>Metazoa</taxon>
        <taxon>Ecdysozoa</taxon>
        <taxon>Arthropoda</taxon>
        <taxon>Hexapoda</taxon>
        <taxon>Insecta</taxon>
        <taxon>Pterygota</taxon>
        <taxon>Neoptera</taxon>
        <taxon>Endopterygota</taxon>
        <taxon>Lepidoptera</taxon>
        <taxon>Glossata</taxon>
        <taxon>Ditrysia</taxon>
        <taxon>Noctuoidea</taxon>
        <taxon>Noctuidae</taxon>
        <taxon>Amphipyrinae</taxon>
        <taxon>Spodoptera</taxon>
    </lineage>
</organism>
<dbReference type="EMBL" id="ODYU01009346">
    <property type="protein sequence ID" value="SOQ53710.1"/>
    <property type="molecule type" value="Genomic_DNA"/>
</dbReference>
<accession>A0A2H1WKU9</accession>
<reference evidence="1" key="1">
    <citation type="submission" date="2016-07" db="EMBL/GenBank/DDBJ databases">
        <authorList>
            <person name="Bretaudeau A."/>
        </authorList>
    </citation>
    <scope>NUCLEOTIDE SEQUENCE</scope>
    <source>
        <strain evidence="1">Rice</strain>
        <tissue evidence="1">Whole body</tissue>
    </source>
</reference>
<protein>
    <submittedName>
        <fullName evidence="1">SFRICE_023945</fullName>
    </submittedName>
</protein>
<dbReference type="AlphaFoldDB" id="A0A2H1WKU9"/>
<sequence>MKQIQRDVITGCPFNITRDTLHGARDVINRAPLYVPSSSHTTHTAPIVHIVICLWDHSSGMDSHISMQYGDESPDGKRSAPAMDTRNTRGVTGALPALKIGVCSFLECLKVVSVRKYRRQLLEYIKKSFFGKAVCNHEYNHMFKYRSLITSHPICRYGYYGIATHVDVWPLSRLMVSDDAAYDGARLPMSNLFTRALKTPRAGSAAGSDMVLAPSNPCKKRADSLSECAATQEAPGALQKVDRDIKDALADPLKVSSTSIITLSVKPSENLHTTSLDRSVPKELGRTDTKALWVSLS</sequence>
<proteinExistence type="predicted"/>
<evidence type="ECO:0000313" key="1">
    <source>
        <dbReference type="EMBL" id="SOQ53710.1"/>
    </source>
</evidence>